<evidence type="ECO:0000313" key="3">
    <source>
        <dbReference type="Proteomes" id="UP000198901"/>
    </source>
</evidence>
<name>A0A1G9X5H6_9BACT</name>
<gene>
    <name evidence="2" type="ORF">SAMN04488090_4553</name>
</gene>
<dbReference type="OrthoDB" id="978586at2"/>
<evidence type="ECO:0008006" key="4">
    <source>
        <dbReference type="Google" id="ProtNLM"/>
    </source>
</evidence>
<dbReference type="STRING" id="563176.SAMN04488090_4553"/>
<accession>A0A1G9X5H6</accession>
<keyword evidence="1" id="KW-0732">Signal</keyword>
<evidence type="ECO:0000256" key="1">
    <source>
        <dbReference type="SAM" id="SignalP"/>
    </source>
</evidence>
<reference evidence="2 3" key="1">
    <citation type="submission" date="2016-10" db="EMBL/GenBank/DDBJ databases">
        <authorList>
            <person name="de Groot N.N."/>
        </authorList>
    </citation>
    <scope>NUCLEOTIDE SEQUENCE [LARGE SCALE GENOMIC DNA]</scope>
    <source>
        <strain evidence="2 3">DSM 21668</strain>
    </source>
</reference>
<dbReference type="RefSeq" id="WP_093208119.1">
    <property type="nucleotide sequence ID" value="NZ_FNGS01000010.1"/>
</dbReference>
<proteinExistence type="predicted"/>
<sequence length="346" mass="39657">MRLFTTALLLAFVCLGRTGAYAQADTALTTSKKPLIEKSNRKTVLDELKEKKDKIKGALSSKENLKKAAAEAVSAGAGASTPLGEFSTDELPKDLGLKLKTSRRKNRKKKVNNFLRNDYEGIAVTRISNRLGSGDNVTVEDFFVLKTYQQPSPLVRDVYWFDYRAHRILATPIKDKNYAQILHGPYRRFKGEHLEEEGFYYLGAKHGRWEKYGRDPDGDEGLIDKQVYDKGFPGESVITYYDDAHTKVKEIVPKMFGKYTGLYRSFYEGGQLKEEGEMDDSVKVKIWREYYQFGSGGRTKKDTQYGRTKYEETEPLVLREYDNKGKLIYEYKGKAKKEEEPAAERF</sequence>
<dbReference type="AlphaFoldDB" id="A0A1G9X5H6"/>
<evidence type="ECO:0000313" key="2">
    <source>
        <dbReference type="EMBL" id="SDM91625.1"/>
    </source>
</evidence>
<dbReference type="EMBL" id="FNGS01000010">
    <property type="protein sequence ID" value="SDM91625.1"/>
    <property type="molecule type" value="Genomic_DNA"/>
</dbReference>
<feature type="chain" id="PRO_5011678745" description="Antitoxin component YwqK of the YwqJK toxin-antitoxin module" evidence="1">
    <location>
        <begin position="23"/>
        <end position="346"/>
    </location>
</feature>
<keyword evidence="3" id="KW-1185">Reference proteome</keyword>
<protein>
    <recommendedName>
        <fullName evidence="4">Antitoxin component YwqK of the YwqJK toxin-antitoxin module</fullName>
    </recommendedName>
</protein>
<organism evidence="2 3">
    <name type="scientific">Siphonobacter aquaeclarae</name>
    <dbReference type="NCBI Taxonomy" id="563176"/>
    <lineage>
        <taxon>Bacteria</taxon>
        <taxon>Pseudomonadati</taxon>
        <taxon>Bacteroidota</taxon>
        <taxon>Cytophagia</taxon>
        <taxon>Cytophagales</taxon>
        <taxon>Cytophagaceae</taxon>
        <taxon>Siphonobacter</taxon>
    </lineage>
</organism>
<feature type="signal peptide" evidence="1">
    <location>
        <begin position="1"/>
        <end position="22"/>
    </location>
</feature>
<dbReference type="Proteomes" id="UP000198901">
    <property type="component" value="Unassembled WGS sequence"/>
</dbReference>